<dbReference type="InParanoid" id="Q7R766"/>
<dbReference type="InterPro" id="IPR007893">
    <property type="entry name" value="Spore_coat_U/FanG"/>
</dbReference>
<evidence type="ECO:0000256" key="1">
    <source>
        <dbReference type="SAM" id="MobiDB-lite"/>
    </source>
</evidence>
<feature type="domain" description="Spore coat protein U/FanG" evidence="2">
    <location>
        <begin position="476"/>
        <end position="564"/>
    </location>
</feature>
<evidence type="ECO:0000313" key="4">
    <source>
        <dbReference type="Proteomes" id="UP000008553"/>
    </source>
</evidence>
<feature type="region of interest" description="Disordered" evidence="1">
    <location>
        <begin position="116"/>
        <end position="165"/>
    </location>
</feature>
<dbReference type="Pfam" id="PF05229">
    <property type="entry name" value="SCPU"/>
    <property type="match status" value="1"/>
</dbReference>
<dbReference type="EMBL" id="AABL01002891">
    <property type="protein sequence ID" value="EAA20244.1"/>
    <property type="molecule type" value="Genomic_DNA"/>
</dbReference>
<feature type="compositionally biased region" description="Basic and acidic residues" evidence="1">
    <location>
        <begin position="1"/>
        <end position="19"/>
    </location>
</feature>
<sequence>RHGQSDRGIEPRHLPERRAGGSAEPARRPVSNTRPARRQRQRRNPRRGARSARARTGDHTTLLRRQLHAEGRAGRFLLRSRFPAPLLRHGQHELWRAVRQRHLSARLEFVADRRTARTGGPRSGRRGHRRLVPDRHLRRGRCGGGHQRRPGLGRTRRPGLLASGRDPQLRRQLLFRQPGLHPARHRAGPVRAQAAERCLLWLHPHQRIERFPPLRLGQLLRSAPCRHLCRELHTEPLGRTDPEPGGGLHQIGLRGRPGRGDLHPAFGRADLCDCQCAGDPHARRPYPIGIRCPVYPYSRLGSRLGLSAGRRHQRPPGRATHRPDRLRTRRSRTPPGRLRRTRLRLGRHRPHRRPSVPWRGGRLPHPALARGDIDHPAGGRPTDPRRGNGHGGGGRGRISRRHGRRGLPDGAVSPERDESRMERKAMHDRGRLSGIRRDTAGPGKIRLRGSPPMKHDIRASRQWRAAAMTFSLLACPKISDADPYQCDIGNISVPHAVYDPTDSNPNSSGVGTVGITCHLKNAKQTQQVQYTIALSRGSSGSYNPRRMSGGRGSLGYNLYLDAGRG</sequence>
<reference evidence="3 4" key="1">
    <citation type="journal article" date="2002" name="Nature">
        <title>Genome sequence and comparative analysis of the model rodent malaria parasite Plasmodium yoelii yoelii.</title>
        <authorList>
            <person name="Carlton J.M."/>
            <person name="Angiuoli S.V."/>
            <person name="Suh B.B."/>
            <person name="Kooij T.W."/>
            <person name="Pertea M."/>
            <person name="Silva J.C."/>
            <person name="Ermolaeva M.D."/>
            <person name="Allen J.E."/>
            <person name="Selengut J.D."/>
            <person name="Koo H.L."/>
            <person name="Peterson J.D."/>
            <person name="Pop M."/>
            <person name="Kosack D.S."/>
            <person name="Shumway M.F."/>
            <person name="Bidwell S.L."/>
            <person name="Shallom S.J."/>
            <person name="van Aken S.E."/>
            <person name="Riedmuller S.B."/>
            <person name="Feldblyum T.V."/>
            <person name="Cho J.K."/>
            <person name="Quackenbush J."/>
            <person name="Sedegah M."/>
            <person name="Shoaibi A."/>
            <person name="Cummings L.M."/>
            <person name="Florens L."/>
            <person name="Yates J.R."/>
            <person name="Raine J.D."/>
            <person name="Sinden R.E."/>
            <person name="Harris M.A."/>
            <person name="Cunningham D.A."/>
            <person name="Preiser P.R."/>
            <person name="Bergman L.W."/>
            <person name="Vaidya A.B."/>
            <person name="van Lin L.H."/>
            <person name="Janse C.J."/>
            <person name="Waters A.P."/>
            <person name="Smith H.O."/>
            <person name="White O.R."/>
            <person name="Salzberg S.L."/>
            <person name="Venter J.C."/>
            <person name="Fraser C.M."/>
            <person name="Hoffman S.L."/>
            <person name="Gardner M.J."/>
            <person name="Carucci D.J."/>
        </authorList>
    </citation>
    <scope>NUCLEOTIDE SEQUENCE [LARGE SCALE GENOMIC DNA]</scope>
    <source>
        <strain evidence="3 4">17XNL</strain>
    </source>
</reference>
<feature type="non-terminal residue" evidence="3">
    <location>
        <position position="565"/>
    </location>
</feature>
<feature type="compositionally biased region" description="Basic residues" evidence="1">
    <location>
        <begin position="123"/>
        <end position="157"/>
    </location>
</feature>
<evidence type="ECO:0000259" key="2">
    <source>
        <dbReference type="Pfam" id="PF05229"/>
    </source>
</evidence>
<gene>
    <name evidence="3" type="ORF">PY07722</name>
</gene>
<dbReference type="PaxDb" id="73239-Q7R766"/>
<feature type="region of interest" description="Disordered" evidence="1">
    <location>
        <begin position="1"/>
        <end position="60"/>
    </location>
</feature>
<dbReference type="Proteomes" id="UP000008553">
    <property type="component" value="Unassembled WGS sequence"/>
</dbReference>
<feature type="compositionally biased region" description="Basic residues" evidence="1">
    <location>
        <begin position="327"/>
        <end position="354"/>
    </location>
</feature>
<organism evidence="3 4">
    <name type="scientific">Plasmodium yoelii yoelii</name>
    <dbReference type="NCBI Taxonomy" id="73239"/>
    <lineage>
        <taxon>Eukaryota</taxon>
        <taxon>Sar</taxon>
        <taxon>Alveolata</taxon>
        <taxon>Apicomplexa</taxon>
        <taxon>Aconoidasida</taxon>
        <taxon>Haemosporida</taxon>
        <taxon>Plasmodiidae</taxon>
        <taxon>Plasmodium</taxon>
        <taxon>Plasmodium (Vinckeia)</taxon>
    </lineage>
</organism>
<feature type="compositionally biased region" description="Basic and acidic residues" evidence="1">
    <location>
        <begin position="371"/>
        <end position="386"/>
    </location>
</feature>
<feature type="non-terminal residue" evidence="3">
    <location>
        <position position="1"/>
    </location>
</feature>
<comment type="caution">
    <text evidence="3">The sequence shown here is derived from an EMBL/GenBank/DDBJ whole genome shotgun (WGS) entry which is preliminary data.</text>
</comment>
<protein>
    <recommendedName>
        <fullName evidence="2">Spore coat protein U/FanG domain-containing protein</fullName>
    </recommendedName>
</protein>
<feature type="region of interest" description="Disordered" evidence="1">
    <location>
        <begin position="307"/>
        <end position="453"/>
    </location>
</feature>
<feature type="compositionally biased region" description="Basic and acidic residues" evidence="1">
    <location>
        <begin position="414"/>
        <end position="439"/>
    </location>
</feature>
<evidence type="ECO:0000313" key="3">
    <source>
        <dbReference type="EMBL" id="EAA20244.1"/>
    </source>
</evidence>
<accession>Q7R766</accession>
<feature type="compositionally biased region" description="Basic residues" evidence="1">
    <location>
        <begin position="35"/>
        <end position="53"/>
    </location>
</feature>
<proteinExistence type="predicted"/>
<keyword evidence="4" id="KW-1185">Reference proteome</keyword>
<name>Q7R766_PLAYO</name>
<dbReference type="AlphaFoldDB" id="Q7R766"/>